<keyword evidence="2" id="KW-0472">Membrane</keyword>
<feature type="transmembrane region" description="Helical" evidence="2">
    <location>
        <begin position="21"/>
        <end position="43"/>
    </location>
</feature>
<dbReference type="EMBL" id="CP021081">
    <property type="protein sequence ID" value="ASN81602.1"/>
    <property type="molecule type" value="Genomic_DNA"/>
</dbReference>
<keyword evidence="2" id="KW-1133">Transmembrane helix</keyword>
<dbReference type="AlphaFoldDB" id="A0A221SY82"/>
<dbReference type="RefSeq" id="WP_027463448.1">
    <property type="nucleotide sequence ID" value="NZ_BNAK01000034.1"/>
</dbReference>
<proteinExistence type="predicted"/>
<dbReference type="STRING" id="317577.GCA_000419625_01548"/>
<dbReference type="Proteomes" id="UP000259030">
    <property type="component" value="Chromosome"/>
</dbReference>
<feature type="region of interest" description="Disordered" evidence="1">
    <location>
        <begin position="1"/>
        <end position="20"/>
    </location>
</feature>
<evidence type="ECO:0000313" key="4">
    <source>
        <dbReference type="Proteomes" id="UP000259030"/>
    </source>
</evidence>
<name>A0A221SY82_9DEIO</name>
<protein>
    <recommendedName>
        <fullName evidence="5">DUF4064 domain-containing protein</fullName>
    </recommendedName>
</protein>
<accession>A0A221SY82</accession>
<evidence type="ECO:0000256" key="1">
    <source>
        <dbReference type="SAM" id="MobiDB-lite"/>
    </source>
</evidence>
<gene>
    <name evidence="3" type="ORF">DFI_11890</name>
</gene>
<evidence type="ECO:0008006" key="5">
    <source>
        <dbReference type="Google" id="ProtNLM"/>
    </source>
</evidence>
<organism evidence="3 4">
    <name type="scientific">Deinococcus ficus</name>
    <dbReference type="NCBI Taxonomy" id="317577"/>
    <lineage>
        <taxon>Bacteria</taxon>
        <taxon>Thermotogati</taxon>
        <taxon>Deinococcota</taxon>
        <taxon>Deinococci</taxon>
        <taxon>Deinococcales</taxon>
        <taxon>Deinococcaceae</taxon>
        <taxon>Deinococcus</taxon>
    </lineage>
</organism>
<reference evidence="3 4" key="1">
    <citation type="submission" date="2017-05" db="EMBL/GenBank/DDBJ databases">
        <title>The complete genome sequence of Deinococcus ficus isolated from the rhizosphere of the Ficus religiosa L. in Taiwan.</title>
        <authorList>
            <person name="Wu K.-M."/>
            <person name="Liao T.-L."/>
            <person name="Liu Y.-M."/>
            <person name="Young C.-C."/>
            <person name="Tsai S.-F."/>
        </authorList>
    </citation>
    <scope>NUCLEOTIDE SEQUENCE [LARGE SCALE GENOMIC DNA]</scope>
    <source>
        <strain evidence="3 4">CC-FR2-10</strain>
    </source>
</reference>
<sequence length="146" mass="15766">MTQSTPTQSPSPSPAGPKPRRLSWVTTPLLAGIVFNSIELLLLPSQGRDTILASNKIASEMLGQTLPAPTDAELQGMVWMLFFVTAAIITWLYLTRQAALEGRRWAVGSTVVIGVLSLLIVPFGTVLGAVMLVGVFDRDVRAYLSR</sequence>
<feature type="transmembrane region" description="Helical" evidence="2">
    <location>
        <begin position="106"/>
        <end position="136"/>
    </location>
</feature>
<evidence type="ECO:0000313" key="3">
    <source>
        <dbReference type="EMBL" id="ASN81602.1"/>
    </source>
</evidence>
<keyword evidence="4" id="KW-1185">Reference proteome</keyword>
<keyword evidence="2" id="KW-0812">Transmembrane</keyword>
<evidence type="ECO:0000256" key="2">
    <source>
        <dbReference type="SAM" id="Phobius"/>
    </source>
</evidence>
<dbReference type="KEGG" id="dfc:DFI_11890"/>
<feature type="transmembrane region" description="Helical" evidence="2">
    <location>
        <begin position="76"/>
        <end position="94"/>
    </location>
</feature>